<keyword evidence="1" id="KW-0812">Transmembrane</keyword>
<organism evidence="2 3">
    <name type="scientific">Chitinophaga dinghuensis</name>
    <dbReference type="NCBI Taxonomy" id="1539050"/>
    <lineage>
        <taxon>Bacteria</taxon>
        <taxon>Pseudomonadati</taxon>
        <taxon>Bacteroidota</taxon>
        <taxon>Chitinophagia</taxon>
        <taxon>Chitinophagales</taxon>
        <taxon>Chitinophagaceae</taxon>
        <taxon>Chitinophaga</taxon>
    </lineage>
</organism>
<keyword evidence="1" id="KW-0472">Membrane</keyword>
<comment type="caution">
    <text evidence="2">The sequence shown here is derived from an EMBL/GenBank/DDBJ whole genome shotgun (WGS) entry which is preliminary data.</text>
</comment>
<proteinExistence type="predicted"/>
<keyword evidence="3" id="KW-1185">Reference proteome</keyword>
<evidence type="ECO:0000256" key="1">
    <source>
        <dbReference type="SAM" id="Phobius"/>
    </source>
</evidence>
<name>A0A327VW56_9BACT</name>
<evidence type="ECO:0000313" key="3">
    <source>
        <dbReference type="Proteomes" id="UP000249819"/>
    </source>
</evidence>
<evidence type="ECO:0000313" key="2">
    <source>
        <dbReference type="EMBL" id="RAJ79064.1"/>
    </source>
</evidence>
<dbReference type="EMBL" id="QLMA01000006">
    <property type="protein sequence ID" value="RAJ79064.1"/>
    <property type="molecule type" value="Genomic_DNA"/>
</dbReference>
<sequence>MTVITISKILLKTSSVNDMLFVKRFVVACFGGLCFFDFNTR</sequence>
<reference evidence="2 3" key="1">
    <citation type="submission" date="2018-06" db="EMBL/GenBank/DDBJ databases">
        <title>Genomic Encyclopedia of Archaeal and Bacterial Type Strains, Phase II (KMG-II): from individual species to whole genera.</title>
        <authorList>
            <person name="Goeker M."/>
        </authorList>
    </citation>
    <scope>NUCLEOTIDE SEQUENCE [LARGE SCALE GENOMIC DNA]</scope>
    <source>
        <strain evidence="2 3">DSM 29821</strain>
    </source>
</reference>
<dbReference type="AlphaFoldDB" id="A0A327VW56"/>
<gene>
    <name evidence="2" type="ORF">CLV59_106124</name>
</gene>
<accession>A0A327VW56</accession>
<keyword evidence="1" id="KW-1133">Transmembrane helix</keyword>
<dbReference type="Proteomes" id="UP000249819">
    <property type="component" value="Unassembled WGS sequence"/>
</dbReference>
<feature type="transmembrane region" description="Helical" evidence="1">
    <location>
        <begin position="20"/>
        <end position="38"/>
    </location>
</feature>
<protein>
    <submittedName>
        <fullName evidence="2">Uncharacterized protein</fullName>
    </submittedName>
</protein>